<comment type="caution">
    <text evidence="2">The sequence shown here is derived from an EMBL/GenBank/DDBJ whole genome shotgun (WGS) entry which is preliminary data.</text>
</comment>
<gene>
    <name evidence="2" type="ORF">RDB_LOCUS6073</name>
</gene>
<organism evidence="2 3">
    <name type="scientific">Rhizoctonia solani</name>
    <dbReference type="NCBI Taxonomy" id="456999"/>
    <lineage>
        <taxon>Eukaryota</taxon>
        <taxon>Fungi</taxon>
        <taxon>Dikarya</taxon>
        <taxon>Basidiomycota</taxon>
        <taxon>Agaricomycotina</taxon>
        <taxon>Agaricomycetes</taxon>
        <taxon>Cantharellales</taxon>
        <taxon>Ceratobasidiaceae</taxon>
        <taxon>Rhizoctonia</taxon>
    </lineage>
</organism>
<dbReference type="SUPFAM" id="SSF47616">
    <property type="entry name" value="GST C-terminal domain-like"/>
    <property type="match status" value="1"/>
</dbReference>
<name>A0A8H2ZUI4_9AGAM</name>
<feature type="domain" description="GST N-terminal" evidence="1">
    <location>
        <begin position="125"/>
        <end position="205"/>
    </location>
</feature>
<evidence type="ECO:0000313" key="3">
    <source>
        <dbReference type="Proteomes" id="UP000663840"/>
    </source>
</evidence>
<dbReference type="Gene3D" id="1.20.1050.10">
    <property type="match status" value="1"/>
</dbReference>
<evidence type="ECO:0000259" key="1">
    <source>
        <dbReference type="PROSITE" id="PS50404"/>
    </source>
</evidence>
<evidence type="ECO:0000313" key="2">
    <source>
        <dbReference type="EMBL" id="CAE6345673.1"/>
    </source>
</evidence>
<dbReference type="EMBL" id="CAJMWR010000108">
    <property type="protein sequence ID" value="CAE6345673.1"/>
    <property type="molecule type" value="Genomic_DNA"/>
</dbReference>
<dbReference type="InterPro" id="IPR004046">
    <property type="entry name" value="GST_C"/>
</dbReference>
<proteinExistence type="predicted"/>
<dbReference type="InterPro" id="IPR036249">
    <property type="entry name" value="Thioredoxin-like_sf"/>
</dbReference>
<reference evidence="2" key="1">
    <citation type="submission" date="2021-01" db="EMBL/GenBank/DDBJ databases">
        <authorList>
            <person name="Kaushik A."/>
        </authorList>
    </citation>
    <scope>NUCLEOTIDE SEQUENCE</scope>
    <source>
        <strain evidence="2">AG1-1A</strain>
    </source>
</reference>
<dbReference type="InterPro" id="IPR004045">
    <property type="entry name" value="Glutathione_S-Trfase_N"/>
</dbReference>
<dbReference type="Pfam" id="PF13409">
    <property type="entry name" value="GST_N_2"/>
    <property type="match status" value="1"/>
</dbReference>
<sequence>MAETRISRPISQNDQTTSAQFQFRWLRYCWMGFSHSFGKIRSVPINIISLRATGQSVDRLATKIVCKAPATSPVPMHINHPQSNIYDLLQLLRCSFPIFSQRSLLYKPSILRSWYVVISPTIMSSSYTVIGTPFSTFTRTVTSALHFKEIPFQQESTVPHTDLARRYHPFGFIPSLIITEGNESFALCESQAIARYIDRIAPSPSLIDADLKFPEKLWELVSIIASLGFKSIEVGVVKPRVKSIDEAKESTEACRSHLESSGGIQTLRDFFQTLESLKTGDGSYLLGSNPTWPDFFLFPLISDLLAIPDADVVPTSIVAWAKQMENVRGIKETHKGTLADGGRP</sequence>
<dbReference type="Pfam" id="PF14497">
    <property type="entry name" value="GST_C_3"/>
    <property type="match status" value="1"/>
</dbReference>
<dbReference type="PROSITE" id="PS50404">
    <property type="entry name" value="GST_NTER"/>
    <property type="match status" value="1"/>
</dbReference>
<protein>
    <recommendedName>
        <fullName evidence="1">GST N-terminal domain-containing protein</fullName>
    </recommendedName>
</protein>
<dbReference type="AlphaFoldDB" id="A0A8H2ZUI4"/>
<dbReference type="SUPFAM" id="SSF52833">
    <property type="entry name" value="Thioredoxin-like"/>
    <property type="match status" value="1"/>
</dbReference>
<accession>A0A8H2ZUI4</accession>
<dbReference type="Gene3D" id="3.40.30.10">
    <property type="entry name" value="Glutaredoxin"/>
    <property type="match status" value="1"/>
</dbReference>
<dbReference type="Proteomes" id="UP000663840">
    <property type="component" value="Unassembled WGS sequence"/>
</dbReference>
<dbReference type="InterPro" id="IPR036282">
    <property type="entry name" value="Glutathione-S-Trfase_C_sf"/>
</dbReference>